<feature type="compositionally biased region" description="Low complexity" evidence="1">
    <location>
        <begin position="18"/>
        <end position="27"/>
    </location>
</feature>
<accession>A0A0F9ISZ9</accession>
<comment type="caution">
    <text evidence="2">The sequence shown here is derived from an EMBL/GenBank/DDBJ whole genome shotgun (WGS) entry which is preliminary data.</text>
</comment>
<proteinExistence type="predicted"/>
<gene>
    <name evidence="2" type="ORF">LCGC14_1541430</name>
</gene>
<dbReference type="EMBL" id="LAZR01011673">
    <property type="protein sequence ID" value="KKM60474.1"/>
    <property type="molecule type" value="Genomic_DNA"/>
</dbReference>
<evidence type="ECO:0000313" key="2">
    <source>
        <dbReference type="EMBL" id="KKM60474.1"/>
    </source>
</evidence>
<dbReference type="AlphaFoldDB" id="A0A0F9ISZ9"/>
<protein>
    <submittedName>
        <fullName evidence="2">Uncharacterized protein</fullName>
    </submittedName>
</protein>
<evidence type="ECO:0000256" key="1">
    <source>
        <dbReference type="SAM" id="MobiDB-lite"/>
    </source>
</evidence>
<name>A0A0F9ISZ9_9ZZZZ</name>
<organism evidence="2">
    <name type="scientific">marine sediment metagenome</name>
    <dbReference type="NCBI Taxonomy" id="412755"/>
    <lineage>
        <taxon>unclassified sequences</taxon>
        <taxon>metagenomes</taxon>
        <taxon>ecological metagenomes</taxon>
    </lineage>
</organism>
<sequence length="90" mass="9929">MKPKKKSISPAERDRRAAISASAKASPSRKAYYARIRGVKKGPNSIETRAKKSASHLAAPGTAKWRVYYAHAFRRFTLEAELAAELRGGK</sequence>
<feature type="region of interest" description="Disordered" evidence="1">
    <location>
        <begin position="1"/>
        <end position="27"/>
    </location>
</feature>
<reference evidence="2" key="1">
    <citation type="journal article" date="2015" name="Nature">
        <title>Complex archaea that bridge the gap between prokaryotes and eukaryotes.</title>
        <authorList>
            <person name="Spang A."/>
            <person name="Saw J.H."/>
            <person name="Jorgensen S.L."/>
            <person name="Zaremba-Niedzwiedzka K."/>
            <person name="Martijn J."/>
            <person name="Lind A.E."/>
            <person name="van Eijk R."/>
            <person name="Schleper C."/>
            <person name="Guy L."/>
            <person name="Ettema T.J."/>
        </authorList>
    </citation>
    <scope>NUCLEOTIDE SEQUENCE</scope>
</reference>